<feature type="signal peptide" evidence="1">
    <location>
        <begin position="1"/>
        <end position="22"/>
    </location>
</feature>
<gene>
    <name evidence="2" type="ORF">BegalDRAFT_0846</name>
</gene>
<dbReference type="InterPro" id="IPR036182">
    <property type="entry name" value="PCuAC_sf"/>
</dbReference>
<dbReference type="InterPro" id="IPR058248">
    <property type="entry name" value="Lxx211020-like"/>
</dbReference>
<dbReference type="PANTHER" id="PTHR36302:SF1">
    <property type="entry name" value="COPPER CHAPERONE PCU(A)C"/>
    <property type="match status" value="1"/>
</dbReference>
<organism evidence="2 3">
    <name type="scientific">Beggiatoa alba B18LD</name>
    <dbReference type="NCBI Taxonomy" id="395493"/>
    <lineage>
        <taxon>Bacteria</taxon>
        <taxon>Pseudomonadati</taxon>
        <taxon>Pseudomonadota</taxon>
        <taxon>Gammaproteobacteria</taxon>
        <taxon>Thiotrichales</taxon>
        <taxon>Thiotrichaceae</taxon>
        <taxon>Beggiatoa</taxon>
    </lineage>
</organism>
<dbReference type="EMBL" id="JH600070">
    <property type="protein sequence ID" value="EIJ41756.1"/>
    <property type="molecule type" value="Genomic_DNA"/>
</dbReference>
<dbReference type="Pfam" id="PF04314">
    <property type="entry name" value="PCuAC"/>
    <property type="match status" value="1"/>
</dbReference>
<reference evidence="2 3" key="1">
    <citation type="submission" date="2011-11" db="EMBL/GenBank/DDBJ databases">
        <title>Improved High-Quality Draft sequence of Beggiatoa alba B18lD.</title>
        <authorList>
            <consortium name="US DOE Joint Genome Institute"/>
            <person name="Lucas S."/>
            <person name="Han J."/>
            <person name="Lapidus A."/>
            <person name="Cheng J.-F."/>
            <person name="Goodwin L."/>
            <person name="Pitluck S."/>
            <person name="Peters L."/>
            <person name="Mikhailova N."/>
            <person name="Held B."/>
            <person name="Detter J.C."/>
            <person name="Han C."/>
            <person name="Tapia R."/>
            <person name="Land M."/>
            <person name="Hauser L."/>
            <person name="Kyrpides N."/>
            <person name="Ivanova N."/>
            <person name="Pagani I."/>
            <person name="Samuel K."/>
            <person name="Teske A."/>
            <person name="Mueller J."/>
            <person name="Woyke T."/>
        </authorList>
    </citation>
    <scope>NUCLEOTIDE SEQUENCE [LARGE SCALE GENOMIC DNA]</scope>
    <source>
        <strain evidence="2 3">B18LD</strain>
    </source>
</reference>
<dbReference type="SUPFAM" id="SSF110087">
    <property type="entry name" value="DR1885-like metal-binding protein"/>
    <property type="match status" value="1"/>
</dbReference>
<accession>I3CDR3</accession>
<sequence length="157" mass="17110">MKKILLAFTCLYGVTIGSTCLAETGLMAHQPWVREAPPNMTMNAAYMELRNDSDNDLMIVGGQSKDFGKVEIHTTVLENDVAKMLPIPKLVIPAKKSVTLAPGGIHIMLLNRQHEVKTGDKIDITLQLKDGQTLPLSVEVKAAAPTAETDGMSEHHH</sequence>
<evidence type="ECO:0000256" key="1">
    <source>
        <dbReference type="SAM" id="SignalP"/>
    </source>
</evidence>
<protein>
    <recommendedName>
        <fullName evidence="4">Copper chaperone PCu(A)C</fullName>
    </recommendedName>
</protein>
<dbReference type="InterPro" id="IPR007410">
    <property type="entry name" value="LpqE-like"/>
</dbReference>
<dbReference type="RefSeq" id="WP_002683983.1">
    <property type="nucleotide sequence ID" value="NZ_JH600070.1"/>
</dbReference>
<proteinExistence type="predicted"/>
<dbReference type="Gene3D" id="2.60.40.1890">
    <property type="entry name" value="PCu(A)C copper chaperone"/>
    <property type="match status" value="1"/>
</dbReference>
<keyword evidence="1" id="KW-0732">Signal</keyword>
<dbReference type="eggNOG" id="COG2847">
    <property type="taxonomic scope" value="Bacteria"/>
</dbReference>
<feature type="chain" id="PRO_5003669125" description="Copper chaperone PCu(A)C" evidence="1">
    <location>
        <begin position="23"/>
        <end position="157"/>
    </location>
</feature>
<name>I3CDR3_9GAMM</name>
<keyword evidence="3" id="KW-1185">Reference proteome</keyword>
<dbReference type="AlphaFoldDB" id="I3CDR3"/>
<dbReference type="HOGENOM" id="CLU_100939_1_3_6"/>
<dbReference type="OrthoDB" id="9796962at2"/>
<dbReference type="STRING" id="395493.BegalDRAFT_0846"/>
<evidence type="ECO:0008006" key="4">
    <source>
        <dbReference type="Google" id="ProtNLM"/>
    </source>
</evidence>
<dbReference type="PANTHER" id="PTHR36302">
    <property type="entry name" value="BLR7088 PROTEIN"/>
    <property type="match status" value="1"/>
</dbReference>
<evidence type="ECO:0000313" key="2">
    <source>
        <dbReference type="EMBL" id="EIJ41756.1"/>
    </source>
</evidence>
<dbReference type="Proteomes" id="UP000005744">
    <property type="component" value="Unassembled WGS sequence"/>
</dbReference>
<evidence type="ECO:0000313" key="3">
    <source>
        <dbReference type="Proteomes" id="UP000005744"/>
    </source>
</evidence>